<reference evidence="3 4" key="1">
    <citation type="journal article" date="2013" name="PLoS Genet.">
        <title>A gene transfer agent and a dynamic repertoire of secretion systems hold the keys to the explosive radiation of the emerging pathogen Bartonella.</title>
        <authorList>
            <person name="Guy L."/>
            <person name="Nystedt B."/>
            <person name="Toft C."/>
            <person name="Zaremba-Niedzwiedzka K."/>
            <person name="Berglund E.C."/>
            <person name="Granberg F."/>
            <person name="Naslund K."/>
            <person name="Eriksson A.S."/>
            <person name="Andersson S.G."/>
        </authorList>
    </citation>
    <scope>NUCLEOTIDE SEQUENCE [LARGE SCALE GENOMIC DNA]</scope>
    <source>
        <strain evidence="3 4">Aust/NH1</strain>
    </source>
</reference>
<dbReference type="AlphaFoldDB" id="M1NU82"/>
<dbReference type="HOGENOM" id="CLU_199551_0_0_5"/>
<dbReference type="EMBL" id="CP003123">
    <property type="protein sequence ID" value="AGF74863.1"/>
    <property type="molecule type" value="Genomic_DNA"/>
</dbReference>
<evidence type="ECO:0000313" key="4">
    <source>
        <dbReference type="Proteomes" id="UP000011729"/>
    </source>
</evidence>
<dbReference type="RefSeq" id="WP_015398367.1">
    <property type="nucleotide sequence ID" value="NC_020300.1"/>
</dbReference>
<keyword evidence="4" id="KW-1185">Reference proteome</keyword>
<evidence type="ECO:0000313" key="3">
    <source>
        <dbReference type="EMBL" id="AGF74863.1"/>
    </source>
</evidence>
<evidence type="ECO:0000256" key="1">
    <source>
        <dbReference type="SAM" id="MobiDB-lite"/>
    </source>
</evidence>
<protein>
    <submittedName>
        <fullName evidence="3">Uncharacterized protein</fullName>
    </submittedName>
</protein>
<evidence type="ECO:0000256" key="2">
    <source>
        <dbReference type="SAM" id="Phobius"/>
    </source>
</evidence>
<dbReference type="PATRIC" id="fig|1094489.3.peg.1217"/>
<keyword evidence="2" id="KW-0812">Transmembrane</keyword>
<dbReference type="Proteomes" id="UP000011729">
    <property type="component" value="Chromosome"/>
</dbReference>
<feature type="transmembrane region" description="Helical" evidence="2">
    <location>
        <begin position="6"/>
        <end position="26"/>
    </location>
</feature>
<dbReference type="eggNOG" id="ENOG50301M8">
    <property type="taxonomic scope" value="Bacteria"/>
</dbReference>
<gene>
    <name evidence="3" type="ordered locus">BAnh1_09930</name>
</gene>
<dbReference type="OrthoDB" id="7925780at2"/>
<keyword evidence="2" id="KW-0472">Membrane</keyword>
<sequence length="71" mass="8098">MKKYLIIIGAAISAFLAVLLKVFNLGRNEERSKQKQDDLKAAETRVEVDHEVDQSGDDSVRSRLSKWVHDE</sequence>
<accession>M1NU82</accession>
<keyword evidence="2" id="KW-1133">Transmembrane helix</keyword>
<feature type="region of interest" description="Disordered" evidence="1">
    <location>
        <begin position="29"/>
        <end position="71"/>
    </location>
</feature>
<dbReference type="KEGG" id="baus:BAnh1_09930"/>
<organism evidence="3 4">
    <name type="scientific">Bartonella australis (strain Aust/NH1)</name>
    <dbReference type="NCBI Taxonomy" id="1094489"/>
    <lineage>
        <taxon>Bacteria</taxon>
        <taxon>Pseudomonadati</taxon>
        <taxon>Pseudomonadota</taxon>
        <taxon>Alphaproteobacteria</taxon>
        <taxon>Hyphomicrobiales</taxon>
        <taxon>Bartonellaceae</taxon>
        <taxon>Bartonella</taxon>
    </lineage>
</organism>
<proteinExistence type="predicted"/>
<name>M1NU82_BARAA</name>